<dbReference type="Pfam" id="PF00027">
    <property type="entry name" value="cNMP_binding"/>
    <property type="match status" value="2"/>
</dbReference>
<dbReference type="SUPFAM" id="SSF51206">
    <property type="entry name" value="cAMP-binding domain-like"/>
    <property type="match status" value="2"/>
</dbReference>
<feature type="domain" description="Cyclic nucleotide-binding" evidence="1">
    <location>
        <begin position="150"/>
        <end position="252"/>
    </location>
</feature>
<protein>
    <submittedName>
        <fullName evidence="2">Cyclic nucleotide-binding domain protein</fullName>
    </submittedName>
</protein>
<dbReference type="GO" id="GO:0005829">
    <property type="term" value="C:cytosol"/>
    <property type="evidence" value="ECO:0007669"/>
    <property type="project" value="TreeGrafter"/>
</dbReference>
<feature type="domain" description="Cyclic nucleotide-binding" evidence="1">
    <location>
        <begin position="281"/>
        <end position="410"/>
    </location>
</feature>
<keyword evidence="3" id="KW-1185">Reference proteome</keyword>
<dbReference type="PANTHER" id="PTHR24567">
    <property type="entry name" value="CRP FAMILY TRANSCRIPTIONAL REGULATORY PROTEIN"/>
    <property type="match status" value="1"/>
</dbReference>
<evidence type="ECO:0000313" key="3">
    <source>
        <dbReference type="Proteomes" id="UP000030700"/>
    </source>
</evidence>
<accession>A0A0S6VYA9</accession>
<dbReference type="Gene3D" id="2.60.120.10">
    <property type="entry name" value="Jelly Rolls"/>
    <property type="match status" value="2"/>
</dbReference>
<dbReference type="InterPro" id="IPR018488">
    <property type="entry name" value="cNMP-bd_CS"/>
</dbReference>
<evidence type="ECO:0000313" key="2">
    <source>
        <dbReference type="EMBL" id="GAK50889.1"/>
    </source>
</evidence>
<dbReference type="HOGENOM" id="CLU_649970_0_0_0"/>
<dbReference type="GO" id="GO:0003700">
    <property type="term" value="F:DNA-binding transcription factor activity"/>
    <property type="evidence" value="ECO:0007669"/>
    <property type="project" value="TreeGrafter"/>
</dbReference>
<dbReference type="PROSITE" id="PS50042">
    <property type="entry name" value="CNMP_BINDING_3"/>
    <property type="match status" value="2"/>
</dbReference>
<reference evidence="2" key="1">
    <citation type="journal article" date="2015" name="PeerJ">
        <title>First genomic representation of candidate bacterial phylum KSB3 points to enhanced environmental sensing as a trigger of wastewater bulking.</title>
        <authorList>
            <person name="Sekiguchi Y."/>
            <person name="Ohashi A."/>
            <person name="Parks D.H."/>
            <person name="Yamauchi T."/>
            <person name="Tyson G.W."/>
            <person name="Hugenholtz P."/>
        </authorList>
    </citation>
    <scope>NUCLEOTIDE SEQUENCE [LARGE SCALE GENOMIC DNA]</scope>
</reference>
<dbReference type="InterPro" id="IPR018490">
    <property type="entry name" value="cNMP-bd_dom_sf"/>
</dbReference>
<dbReference type="SMART" id="SM00100">
    <property type="entry name" value="cNMP"/>
    <property type="match status" value="2"/>
</dbReference>
<dbReference type="STRING" id="1499966.U14_02131"/>
<dbReference type="InterPro" id="IPR011990">
    <property type="entry name" value="TPR-like_helical_dom_sf"/>
</dbReference>
<proteinExistence type="predicted"/>
<dbReference type="PANTHER" id="PTHR24567:SF26">
    <property type="entry name" value="REGULATORY PROTEIN YEIL"/>
    <property type="match status" value="1"/>
</dbReference>
<dbReference type="InterPro" id="IPR000595">
    <property type="entry name" value="cNMP-bd_dom"/>
</dbReference>
<dbReference type="SUPFAM" id="SSF48452">
    <property type="entry name" value="TPR-like"/>
    <property type="match status" value="1"/>
</dbReference>
<dbReference type="Proteomes" id="UP000030700">
    <property type="component" value="Unassembled WGS sequence"/>
</dbReference>
<dbReference type="AlphaFoldDB" id="A0A0S6VYA9"/>
<dbReference type="Gene3D" id="1.25.40.10">
    <property type="entry name" value="Tetratricopeptide repeat domain"/>
    <property type="match status" value="1"/>
</dbReference>
<dbReference type="EMBL" id="DF820456">
    <property type="protein sequence ID" value="GAK50889.1"/>
    <property type="molecule type" value="Genomic_DNA"/>
</dbReference>
<sequence length="422" mass="46320">MLGFGALKHEIQADIEKHRQRLKEQAASSPLAIPIHLALGRLHERAGDIPEAIQEFAAAALLYADHGNIAKAMAAAKMITRLDPGNDELFARLEELYVLRNSVADAHLQAYQESLSSIETAAVEPETAQQAAPSVETTLDIVAALRQIPMFVKLSVSELRGIEANSTLRQFAANEQITAQDQTAKSLFVIIDGEIRVSGKDNDLHDTCLGTLSAGQTFGELALFDQRDPSVSLCAEQESLVLDIPRSLFLKIARTRPEMLEMLKTQARHRLLELALARVSFLRSLPPKAQRDVIAHFKPMNAEKGTALVLEGAPCATIYFLASGEIGVYTSLLSGENEETSAESDRISLATLKSGDFFGEQALFSQEPSSATMIALTDVTLFAFSQDDLADILQKYPEAQAVLNRDVFREEQRKKLARLNQH</sequence>
<dbReference type="PROSITE" id="PS00888">
    <property type="entry name" value="CNMP_BINDING_1"/>
    <property type="match status" value="1"/>
</dbReference>
<dbReference type="InterPro" id="IPR014710">
    <property type="entry name" value="RmlC-like_jellyroll"/>
</dbReference>
<dbReference type="CDD" id="cd00038">
    <property type="entry name" value="CAP_ED"/>
    <property type="match status" value="2"/>
</dbReference>
<dbReference type="InterPro" id="IPR050397">
    <property type="entry name" value="Env_Response_Regulators"/>
</dbReference>
<gene>
    <name evidence="2" type="ORF">U14_02131</name>
</gene>
<organism evidence="2">
    <name type="scientific">Candidatus Moduliflexus flocculans</name>
    <dbReference type="NCBI Taxonomy" id="1499966"/>
    <lineage>
        <taxon>Bacteria</taxon>
        <taxon>Candidatus Moduliflexota</taxon>
        <taxon>Candidatus Moduliflexia</taxon>
        <taxon>Candidatus Moduliflexales</taxon>
        <taxon>Candidatus Moduliflexaceae</taxon>
    </lineage>
</organism>
<name>A0A0S6VYA9_9BACT</name>
<evidence type="ECO:0000259" key="1">
    <source>
        <dbReference type="PROSITE" id="PS50042"/>
    </source>
</evidence>